<evidence type="ECO:0000313" key="8">
    <source>
        <dbReference type="EMBL" id="CUX96889.1"/>
    </source>
</evidence>
<dbReference type="Gene3D" id="3.40.50.150">
    <property type="entry name" value="Vaccinia Virus protein VP39"/>
    <property type="match status" value="1"/>
</dbReference>
<feature type="region of interest" description="Interaction with RNA" evidence="7">
    <location>
        <begin position="150"/>
        <end position="155"/>
    </location>
</feature>
<comment type="catalytic activity">
    <reaction evidence="1 7">
        <text>guanosine(46) in tRNA + S-adenosyl-L-methionine = N(7)-methylguanosine(46) in tRNA + S-adenosyl-L-homocysteine</text>
        <dbReference type="Rhea" id="RHEA:42708"/>
        <dbReference type="Rhea" id="RHEA-COMP:10188"/>
        <dbReference type="Rhea" id="RHEA-COMP:10189"/>
        <dbReference type="ChEBI" id="CHEBI:57856"/>
        <dbReference type="ChEBI" id="CHEBI:59789"/>
        <dbReference type="ChEBI" id="CHEBI:74269"/>
        <dbReference type="ChEBI" id="CHEBI:74480"/>
        <dbReference type="EC" id="2.1.1.33"/>
    </reaction>
</comment>
<dbReference type="AlphaFoldDB" id="A0A143WVG9"/>
<dbReference type="PANTHER" id="PTHR23417">
    <property type="entry name" value="3-DEOXY-D-MANNO-OCTULOSONIC-ACID TRANSFERASE/TRNA GUANINE-N 7 - -METHYLTRANSFERASE"/>
    <property type="match status" value="1"/>
</dbReference>
<comment type="subunit">
    <text evidence="7">Monomer.</text>
</comment>
<feature type="binding site" evidence="7">
    <location>
        <position position="69"/>
    </location>
    <ligand>
        <name>S-adenosyl-L-methionine</name>
        <dbReference type="ChEBI" id="CHEBI:59789"/>
    </ligand>
</feature>
<dbReference type="Pfam" id="PF02390">
    <property type="entry name" value="Methyltransf_4"/>
    <property type="match status" value="1"/>
</dbReference>
<reference evidence="9" key="1">
    <citation type="submission" date="2016-01" db="EMBL/GenBank/DDBJ databases">
        <authorList>
            <person name="Husnik F."/>
        </authorList>
    </citation>
    <scope>NUCLEOTIDE SEQUENCE [LARGE SCALE GENOMIC DNA]</scope>
</reference>
<dbReference type="SUPFAM" id="SSF53335">
    <property type="entry name" value="S-adenosyl-L-methionine-dependent methyltransferases"/>
    <property type="match status" value="1"/>
</dbReference>
<dbReference type="InterPro" id="IPR003358">
    <property type="entry name" value="tRNA_(Gua-N-7)_MeTrfase_Trmb"/>
</dbReference>
<dbReference type="PATRIC" id="fig|1778262.3.peg.1205"/>
<organism evidence="8 9">
    <name type="scientific">Candidatus Doolittlea endobia</name>
    <dbReference type="NCBI Taxonomy" id="1778262"/>
    <lineage>
        <taxon>Bacteria</taxon>
        <taxon>Pseudomonadati</taxon>
        <taxon>Pseudomonadota</taxon>
        <taxon>Gammaproteobacteria</taxon>
        <taxon>Enterobacterales</taxon>
        <taxon>Enterobacteriaceae</taxon>
        <taxon>Candidatus Doolittlea</taxon>
    </lineage>
</organism>
<protein>
    <recommendedName>
        <fullName evidence="7">tRNA (guanine-N(7)-)-methyltransferase</fullName>
        <ecNumber evidence="7">2.1.1.33</ecNumber>
    </recommendedName>
    <alternativeName>
        <fullName evidence="7">tRNA (guanine(46)-N(7))-methyltransferase</fullName>
    </alternativeName>
    <alternativeName>
        <fullName evidence="7">tRNA(m7G46)-methyltransferase</fullName>
    </alternativeName>
</protein>
<comment type="similarity">
    <text evidence="7">Belongs to the class I-like SAM-binding methyltransferase superfamily. TrmB family.</text>
</comment>
<comment type="function">
    <text evidence="2 7">Catalyzes the formation of N(7)-methylguanine at position 46 (m7G46) in tRNA.</text>
</comment>
<dbReference type="KEGG" id="den:MHIR_DE00656"/>
<gene>
    <name evidence="7 8" type="primary">trmB</name>
    <name evidence="8" type="ORF">MHIR_DE00656</name>
</gene>
<keyword evidence="5 7" id="KW-0949">S-adenosyl-L-methionine</keyword>
<dbReference type="PANTHER" id="PTHR23417:SF14">
    <property type="entry name" value="PENTACOTRIPEPTIDE-REPEAT REGION OF PRORP DOMAIN-CONTAINING PROTEIN"/>
    <property type="match status" value="1"/>
</dbReference>
<dbReference type="InterPro" id="IPR055361">
    <property type="entry name" value="tRNA_methyltr_TrmB_bact"/>
</dbReference>
<evidence type="ECO:0000256" key="7">
    <source>
        <dbReference type="HAMAP-Rule" id="MF_01057"/>
    </source>
</evidence>
<comment type="pathway">
    <text evidence="7">tRNA modification; N(7)-methylguanine-tRNA biosynthesis.</text>
</comment>
<evidence type="ECO:0000256" key="5">
    <source>
        <dbReference type="ARBA" id="ARBA00022691"/>
    </source>
</evidence>
<dbReference type="HAMAP" id="MF_01057">
    <property type="entry name" value="tRNA_methyltr_TrmB"/>
    <property type="match status" value="1"/>
</dbReference>
<evidence type="ECO:0000256" key="3">
    <source>
        <dbReference type="ARBA" id="ARBA00022603"/>
    </source>
</evidence>
<dbReference type="NCBIfam" id="TIGR00091">
    <property type="entry name" value="tRNA (guanosine(46)-N7)-methyltransferase TrmB"/>
    <property type="match status" value="1"/>
</dbReference>
<dbReference type="EMBL" id="LN999833">
    <property type="protein sequence ID" value="CUX96889.1"/>
    <property type="molecule type" value="Genomic_DNA"/>
</dbReference>
<keyword evidence="4 7" id="KW-0808">Transferase</keyword>
<feature type="binding site" evidence="7">
    <location>
        <position position="94"/>
    </location>
    <ligand>
        <name>S-adenosyl-L-methionine</name>
        <dbReference type="ChEBI" id="CHEBI:59789"/>
    </ligand>
</feature>
<proteinExistence type="inferred from homology"/>
<keyword evidence="3 7" id="KW-0489">Methyltransferase</keyword>
<sequence>MNNYVISPAFDEHRRARRQIRSFVRRQGRLTKGQQHALNALWPAMGVDYQAQLLNFTTLFGRSAPVTLEVGFGMGASLITMAATHPEQNFIGIEVHLPGVGSCLAGAQKAGVSNLRVMCHDAVEAMEQMIPNASLALVQLFFADPWHKARHNKRRIIQTSFVELVGHKLTVGGIFHMVTDWQSYAKHMLSVMSDAVFFRNLSSTGDYVPRPASRPLTKFEQRAQRLGYSVWDLMFVKQSEP</sequence>
<dbReference type="Proteomes" id="UP000095322">
    <property type="component" value="Chromosome I"/>
</dbReference>
<feature type="binding site" evidence="7">
    <location>
        <position position="148"/>
    </location>
    <ligand>
        <name>substrate</name>
    </ligand>
</feature>
<feature type="binding site" evidence="7">
    <location>
        <begin position="217"/>
        <end position="220"/>
    </location>
    <ligand>
        <name>substrate</name>
    </ligand>
</feature>
<dbReference type="RefSeq" id="WP_067566372.1">
    <property type="nucleotide sequence ID" value="NZ_LN999833.1"/>
</dbReference>
<dbReference type="InterPro" id="IPR029063">
    <property type="entry name" value="SAM-dependent_MTases_sf"/>
</dbReference>
<evidence type="ECO:0000256" key="1">
    <source>
        <dbReference type="ARBA" id="ARBA00000142"/>
    </source>
</evidence>
<evidence type="ECO:0000313" key="9">
    <source>
        <dbReference type="Proteomes" id="UP000095322"/>
    </source>
</evidence>
<dbReference type="UniPathway" id="UPA00989"/>
<dbReference type="EC" id="2.1.1.33" evidence="7"/>
<evidence type="ECO:0000256" key="6">
    <source>
        <dbReference type="ARBA" id="ARBA00022694"/>
    </source>
</evidence>
<evidence type="ECO:0000256" key="2">
    <source>
        <dbReference type="ARBA" id="ARBA00003015"/>
    </source>
</evidence>
<feature type="binding site" evidence="7">
    <location>
        <position position="121"/>
    </location>
    <ligand>
        <name>S-adenosyl-L-methionine</name>
        <dbReference type="ChEBI" id="CHEBI:59789"/>
    </ligand>
</feature>
<name>A0A143WVG9_9ENTR</name>
<dbReference type="OrthoDB" id="9802090at2"/>
<accession>A0A143WVG9</accession>
<dbReference type="GO" id="GO:0008176">
    <property type="term" value="F:tRNA (guanine(46)-N7)-methyltransferase activity"/>
    <property type="evidence" value="ECO:0007669"/>
    <property type="project" value="UniProtKB-UniRule"/>
</dbReference>
<dbReference type="GO" id="GO:0043527">
    <property type="term" value="C:tRNA methyltransferase complex"/>
    <property type="evidence" value="ECO:0007669"/>
    <property type="project" value="TreeGrafter"/>
</dbReference>
<dbReference type="PROSITE" id="PS51625">
    <property type="entry name" value="SAM_MT_TRMB"/>
    <property type="match status" value="1"/>
</dbReference>
<feature type="binding site" evidence="7">
    <location>
        <position position="144"/>
    </location>
    <ligand>
        <name>S-adenosyl-L-methionine</name>
        <dbReference type="ChEBI" id="CHEBI:59789"/>
    </ligand>
</feature>
<feature type="binding site" evidence="7">
    <location>
        <position position="180"/>
    </location>
    <ligand>
        <name>substrate</name>
    </ligand>
</feature>
<keyword evidence="9" id="KW-1185">Reference proteome</keyword>
<keyword evidence="6 7" id="KW-0819">tRNA processing</keyword>
<evidence type="ECO:0000256" key="4">
    <source>
        <dbReference type="ARBA" id="ARBA00022679"/>
    </source>
</evidence>
<dbReference type="STRING" id="1778262.MHIR_DE00656"/>